<dbReference type="InterPro" id="IPR001123">
    <property type="entry name" value="LeuE-type"/>
</dbReference>
<dbReference type="PANTHER" id="PTHR30086:SF20">
    <property type="entry name" value="ARGININE EXPORTER PROTEIN ARGO-RELATED"/>
    <property type="match status" value="1"/>
</dbReference>
<dbReference type="Pfam" id="PF01810">
    <property type="entry name" value="LysE"/>
    <property type="match status" value="1"/>
</dbReference>
<comment type="caution">
    <text evidence="7">The sequence shown here is derived from an EMBL/GenBank/DDBJ whole genome shotgun (WGS) entry which is preliminary data.</text>
</comment>
<dbReference type="GO" id="GO:0015171">
    <property type="term" value="F:amino acid transmembrane transporter activity"/>
    <property type="evidence" value="ECO:0007669"/>
    <property type="project" value="TreeGrafter"/>
</dbReference>
<evidence type="ECO:0000256" key="4">
    <source>
        <dbReference type="ARBA" id="ARBA00022989"/>
    </source>
</evidence>
<organism evidence="7 8">
    <name type="scientific">Amycolatopsis lurida NRRL 2430</name>
    <dbReference type="NCBI Taxonomy" id="1460371"/>
    <lineage>
        <taxon>Bacteria</taxon>
        <taxon>Bacillati</taxon>
        <taxon>Actinomycetota</taxon>
        <taxon>Actinomycetes</taxon>
        <taxon>Pseudonocardiales</taxon>
        <taxon>Pseudonocardiaceae</taxon>
        <taxon>Amycolatopsis</taxon>
    </lineage>
</organism>
<feature type="transmembrane region" description="Helical" evidence="6">
    <location>
        <begin position="72"/>
        <end position="90"/>
    </location>
</feature>
<evidence type="ECO:0000313" key="8">
    <source>
        <dbReference type="Proteomes" id="UP000256220"/>
    </source>
</evidence>
<keyword evidence="3 6" id="KW-0812">Transmembrane</keyword>
<reference evidence="7 8" key="1">
    <citation type="journal article" date="2014" name="Genome Announc.">
        <title>Draft Genome Sequence of Amycolatopsis lurida NRRL 2430, Producer of the Glycopeptide Family Antibiotic Ristocetin.</title>
        <authorList>
            <person name="Kwun M.J."/>
            <person name="Hong H.J."/>
        </authorList>
    </citation>
    <scope>NUCLEOTIDE SEQUENCE [LARGE SCALE GENOMIC DNA]</scope>
    <source>
        <strain evidence="7 8">NRRL 2430</strain>
    </source>
</reference>
<evidence type="ECO:0000256" key="1">
    <source>
        <dbReference type="ARBA" id="ARBA00004651"/>
    </source>
</evidence>
<evidence type="ECO:0000256" key="3">
    <source>
        <dbReference type="ARBA" id="ARBA00022692"/>
    </source>
</evidence>
<proteinExistence type="predicted"/>
<dbReference type="Proteomes" id="UP000256220">
    <property type="component" value="Unassembled WGS sequence"/>
</dbReference>
<dbReference type="GO" id="GO:0005886">
    <property type="term" value="C:plasma membrane"/>
    <property type="evidence" value="ECO:0007669"/>
    <property type="project" value="UniProtKB-SubCell"/>
</dbReference>
<protein>
    <recommendedName>
        <fullName evidence="9">Lysine transporter LysE</fullName>
    </recommendedName>
</protein>
<keyword evidence="2" id="KW-1003">Cell membrane</keyword>
<dbReference type="PANTHER" id="PTHR30086">
    <property type="entry name" value="ARGININE EXPORTER PROTEIN ARGO"/>
    <property type="match status" value="1"/>
</dbReference>
<sequence>MPNLPAFIPAAFLMAMVPGPATVMLIKQSAKGSRRNAFATVAGIEAGVAFWGLAAVFGLTALLIASQVAYDVLRIAGAVFLIYLGVKALFFRKGADEVAEPAGRGFRSGFLINVSNPKAGVFAISFLPQFVPADDGPWSLLLCVAVWIAVDIVWYSSLALLVTRLGEWLRRDRVKLWLESTSGGVLVGFGVTVALEG</sequence>
<feature type="transmembrane region" description="Helical" evidence="6">
    <location>
        <begin position="174"/>
        <end position="195"/>
    </location>
</feature>
<evidence type="ECO:0008006" key="9">
    <source>
        <dbReference type="Google" id="ProtNLM"/>
    </source>
</evidence>
<dbReference type="PIRSF" id="PIRSF006324">
    <property type="entry name" value="LeuE"/>
    <property type="match status" value="1"/>
</dbReference>
<gene>
    <name evidence="7" type="ORF">BB31_08995</name>
</gene>
<feature type="transmembrane region" description="Helical" evidence="6">
    <location>
        <begin position="137"/>
        <end position="162"/>
    </location>
</feature>
<keyword evidence="4 6" id="KW-1133">Transmembrane helix</keyword>
<evidence type="ECO:0000256" key="5">
    <source>
        <dbReference type="ARBA" id="ARBA00023136"/>
    </source>
</evidence>
<accession>A0A2P2FXP3</accession>
<keyword evidence="8" id="KW-1185">Reference proteome</keyword>
<evidence type="ECO:0000313" key="7">
    <source>
        <dbReference type="EMBL" id="KFU81499.1"/>
    </source>
</evidence>
<feature type="transmembrane region" description="Helical" evidence="6">
    <location>
        <begin position="110"/>
        <end position="131"/>
    </location>
</feature>
<evidence type="ECO:0000256" key="2">
    <source>
        <dbReference type="ARBA" id="ARBA00022475"/>
    </source>
</evidence>
<dbReference type="RefSeq" id="WP_034308671.1">
    <property type="nucleotide sequence ID" value="NZ_JFBM01000006.1"/>
</dbReference>
<evidence type="ECO:0000256" key="6">
    <source>
        <dbReference type="SAM" id="Phobius"/>
    </source>
</evidence>
<keyword evidence="5 6" id="KW-0472">Membrane</keyword>
<feature type="transmembrane region" description="Helical" evidence="6">
    <location>
        <begin position="6"/>
        <end position="26"/>
    </location>
</feature>
<dbReference type="EMBL" id="JFBM01000006">
    <property type="protein sequence ID" value="KFU81499.1"/>
    <property type="molecule type" value="Genomic_DNA"/>
</dbReference>
<dbReference type="AlphaFoldDB" id="A0A2P2FXP3"/>
<comment type="subcellular location">
    <subcellularLocation>
        <location evidence="1">Cell membrane</location>
        <topology evidence="1">Multi-pass membrane protein</topology>
    </subcellularLocation>
</comment>
<name>A0A2P2FXP3_AMYLU</name>
<feature type="transmembrane region" description="Helical" evidence="6">
    <location>
        <begin position="38"/>
        <end position="66"/>
    </location>
</feature>